<dbReference type="GO" id="GO:0005549">
    <property type="term" value="F:odorant binding"/>
    <property type="evidence" value="ECO:0007669"/>
    <property type="project" value="InterPro"/>
</dbReference>
<organism evidence="9 10">
    <name type="scientific">Frankliniella occidentalis</name>
    <name type="common">Western flower thrips</name>
    <name type="synonym">Euthrips occidentalis</name>
    <dbReference type="NCBI Taxonomy" id="133901"/>
    <lineage>
        <taxon>Eukaryota</taxon>
        <taxon>Metazoa</taxon>
        <taxon>Ecdysozoa</taxon>
        <taxon>Arthropoda</taxon>
        <taxon>Hexapoda</taxon>
        <taxon>Insecta</taxon>
        <taxon>Pterygota</taxon>
        <taxon>Neoptera</taxon>
        <taxon>Paraneoptera</taxon>
        <taxon>Thysanoptera</taxon>
        <taxon>Terebrantia</taxon>
        <taxon>Thripoidea</taxon>
        <taxon>Thripidae</taxon>
        <taxon>Frankliniella</taxon>
    </lineage>
</organism>
<evidence type="ECO:0000256" key="5">
    <source>
        <dbReference type="ARBA" id="ARBA00022989"/>
    </source>
</evidence>
<keyword evidence="9" id="KW-1185">Reference proteome</keyword>
<evidence type="ECO:0000256" key="3">
    <source>
        <dbReference type="ARBA" id="ARBA00022692"/>
    </source>
</evidence>
<evidence type="ECO:0000256" key="8">
    <source>
        <dbReference type="ARBA" id="ARBA00023224"/>
    </source>
</evidence>
<dbReference type="GO" id="GO:0004984">
    <property type="term" value="F:olfactory receptor activity"/>
    <property type="evidence" value="ECO:0007669"/>
    <property type="project" value="InterPro"/>
</dbReference>
<name>A0A9C6XS50_FRAOC</name>
<evidence type="ECO:0000256" key="6">
    <source>
        <dbReference type="ARBA" id="ARBA00023136"/>
    </source>
</evidence>
<reference evidence="10" key="1">
    <citation type="submission" date="2025-08" db="UniProtKB">
        <authorList>
            <consortium name="RefSeq"/>
        </authorList>
    </citation>
    <scope>IDENTIFICATION</scope>
    <source>
        <tissue evidence="10">Whole organism</tissue>
    </source>
</reference>
<dbReference type="InterPro" id="IPR004117">
    <property type="entry name" value="7tm6_olfct_rcpt"/>
</dbReference>
<protein>
    <submittedName>
        <fullName evidence="10">Uncharacterized protein LOC113211174</fullName>
    </submittedName>
</protein>
<evidence type="ECO:0000256" key="1">
    <source>
        <dbReference type="ARBA" id="ARBA00004141"/>
    </source>
</evidence>
<keyword evidence="6" id="KW-0472">Membrane</keyword>
<dbReference type="Pfam" id="PF02949">
    <property type="entry name" value="7tm_6"/>
    <property type="match status" value="1"/>
</dbReference>
<keyword evidence="3" id="KW-0812">Transmembrane</keyword>
<dbReference type="AlphaFoldDB" id="A0A9C6XS50"/>
<evidence type="ECO:0000313" key="9">
    <source>
        <dbReference type="Proteomes" id="UP000504606"/>
    </source>
</evidence>
<dbReference type="GO" id="GO:0007165">
    <property type="term" value="P:signal transduction"/>
    <property type="evidence" value="ECO:0007669"/>
    <property type="project" value="UniProtKB-KW"/>
</dbReference>
<evidence type="ECO:0000256" key="4">
    <source>
        <dbReference type="ARBA" id="ARBA00022725"/>
    </source>
</evidence>
<keyword evidence="7" id="KW-0675">Receptor</keyword>
<evidence type="ECO:0000256" key="2">
    <source>
        <dbReference type="ARBA" id="ARBA00022606"/>
    </source>
</evidence>
<keyword evidence="5" id="KW-1133">Transmembrane helix</keyword>
<evidence type="ECO:0000313" key="10">
    <source>
        <dbReference type="RefSeq" id="XP_052128970.1"/>
    </source>
</evidence>
<dbReference type="Proteomes" id="UP000504606">
    <property type="component" value="Unplaced"/>
</dbReference>
<keyword evidence="2" id="KW-0716">Sensory transduction</keyword>
<dbReference type="GeneID" id="113211174"/>
<gene>
    <name evidence="10" type="primary">LOC113211174</name>
</gene>
<comment type="subcellular location">
    <subcellularLocation>
        <location evidence="1">Membrane</location>
        <topology evidence="1">Multi-pass membrane protein</topology>
    </subcellularLocation>
</comment>
<dbReference type="RefSeq" id="XP_052128970.1">
    <property type="nucleotide sequence ID" value="XM_052273010.1"/>
</dbReference>
<evidence type="ECO:0000256" key="7">
    <source>
        <dbReference type="ARBA" id="ARBA00023170"/>
    </source>
</evidence>
<keyword evidence="4" id="KW-0552">Olfaction</keyword>
<dbReference type="GO" id="GO:0016020">
    <property type="term" value="C:membrane"/>
    <property type="evidence" value="ECO:0007669"/>
    <property type="project" value="UniProtKB-SubCell"/>
</dbReference>
<keyword evidence="8" id="KW-0807">Transducer</keyword>
<accession>A0A9C6XS50</accession>
<dbReference type="KEGG" id="foc:113211174"/>
<sequence length="349" mass="37314">MALSRYLLRFAWLLQDDGGGLQKAVQGFFCSNISLSMLVVNLGQCALALVQSKTVKAAASGLKVVGTFYSNMSATITLRRHNFRQTVRSIAALSTDIESGVGGKCVPWYSAAERTARLVLVADGVMAAWRVGGATLWWLLPGRGSLQGSRLSALPGLLLSVVCVVMSAPPHVFLHALVCCVVAALIAMHRELAHRLEQADDAQAILTVVKQHQRLHQLTHGLCDGIADILMHFLFSSFCNAIACTLQILASESDSYTAVGFTLLIVTFLPLASLSQELSDTCLYLRGAASRAALSSSSAATRRSLLMVMVAAGRPPSLYCKGLSPLNLRAAGSAIKSWYSVVSVLATRY</sequence>
<proteinExistence type="predicted"/>